<dbReference type="InterPro" id="IPR051157">
    <property type="entry name" value="PDH/Transketolase"/>
</dbReference>
<dbReference type="InterPro" id="IPR009014">
    <property type="entry name" value="Transketo_C/PFOR_II"/>
</dbReference>
<evidence type="ECO:0000256" key="2">
    <source>
        <dbReference type="ARBA" id="ARBA00007131"/>
    </source>
</evidence>
<dbReference type="Proteomes" id="UP000501648">
    <property type="component" value="Chromosome"/>
</dbReference>
<accession>A0A6M3ZXY3</accession>
<dbReference type="Gene3D" id="3.40.50.970">
    <property type="match status" value="1"/>
</dbReference>
<protein>
    <submittedName>
        <fullName evidence="5">Transketolase</fullName>
    </submittedName>
</protein>
<dbReference type="RefSeq" id="WP_017454923.1">
    <property type="nucleotide sequence ID" value="NZ_CP008956.1"/>
</dbReference>
<dbReference type="AlphaFoldDB" id="A0A6M3ZXY3"/>
<sequence length="310" mass="33229">MRNAFADEITKLGSSDPRVVLLSGDIGNKLFDKFKAANTGRFLNCGIAEANMMGVAAGMALSGLRPVIYTITPFTTTRCFEQIRVDACYHNVPVIIVGTGSGLSYAELGPTHHSCEDLAIMRVLPNMTVLAPADEVELRQCLRAALKLNGPVYIRIGKKGEQIVPKKDEHFEIGRAINVRAGDDVCLIGAGTLLPTVMAAAELLQARGISARVESFHTVKPLDEANLQQAFAGYAVVAVVEEHSRIGGLGGAIAEWLAQQEPMKGRLLGFGVEDSFMHEIGSQEYARAKYGLTADNIAAKVEAAYRKAAG</sequence>
<comment type="similarity">
    <text evidence="2">Belongs to the transketolase family.</text>
</comment>
<dbReference type="InterPro" id="IPR005475">
    <property type="entry name" value="Transketolase-like_Pyr-bd"/>
</dbReference>
<dbReference type="InterPro" id="IPR029061">
    <property type="entry name" value="THDP-binding"/>
</dbReference>
<evidence type="ECO:0000256" key="3">
    <source>
        <dbReference type="ARBA" id="ARBA00023052"/>
    </source>
</evidence>
<dbReference type="Pfam" id="PF02780">
    <property type="entry name" value="Transketolase_C"/>
    <property type="match status" value="1"/>
</dbReference>
<dbReference type="CDD" id="cd07033">
    <property type="entry name" value="TPP_PYR_DXS_TK_like"/>
    <property type="match status" value="1"/>
</dbReference>
<evidence type="ECO:0000313" key="6">
    <source>
        <dbReference type="Proteomes" id="UP000501648"/>
    </source>
</evidence>
<proteinExistence type="inferred from homology"/>
<dbReference type="SMART" id="SM00861">
    <property type="entry name" value="Transket_pyr"/>
    <property type="match status" value="1"/>
</dbReference>
<feature type="domain" description="Transketolase-like pyrimidine-binding" evidence="4">
    <location>
        <begin position="1"/>
        <end position="163"/>
    </location>
</feature>
<dbReference type="PANTHER" id="PTHR43825">
    <property type="entry name" value="PYRUVATE DEHYDROGENASE E1 COMPONENT"/>
    <property type="match status" value="1"/>
</dbReference>
<dbReference type="SUPFAM" id="SSF52518">
    <property type="entry name" value="Thiamin diphosphate-binding fold (THDP-binding)"/>
    <property type="match status" value="1"/>
</dbReference>
<dbReference type="PANTHER" id="PTHR43825:SF5">
    <property type="entry name" value="HYPOTHETICAL TRANSKETOLASE FAMILY PROTEIN"/>
    <property type="match status" value="1"/>
</dbReference>
<evidence type="ECO:0000313" key="5">
    <source>
        <dbReference type="EMBL" id="QJQ03376.1"/>
    </source>
</evidence>
<reference evidence="5 6" key="1">
    <citation type="journal article" date="2012" name="J. Bacteriol.">
        <title>Genome sequence of the pathogenic Herbaspirillum seropedicae strain Os34, isolated from rice roots.</title>
        <authorList>
            <person name="Ye W."/>
            <person name="Ye S."/>
            <person name="Liu J."/>
            <person name="Chang S."/>
            <person name="Chen M."/>
            <person name="Zhu B."/>
            <person name="Guo L."/>
            <person name="An Q."/>
        </authorList>
    </citation>
    <scope>NUCLEOTIDE SEQUENCE [LARGE SCALE GENOMIC DNA]</scope>
    <source>
        <strain evidence="5 6">Os34</strain>
    </source>
</reference>
<dbReference type="SUPFAM" id="SSF52922">
    <property type="entry name" value="TK C-terminal domain-like"/>
    <property type="match status" value="1"/>
</dbReference>
<name>A0A6M3ZXY3_9BURK</name>
<dbReference type="Pfam" id="PF02779">
    <property type="entry name" value="Transket_pyr"/>
    <property type="match status" value="1"/>
</dbReference>
<organism evidence="5 6">
    <name type="scientific">Herbaspirillum rubrisubalbicans Os34</name>
    <dbReference type="NCBI Taxonomy" id="1235827"/>
    <lineage>
        <taxon>Bacteria</taxon>
        <taxon>Pseudomonadati</taxon>
        <taxon>Pseudomonadota</taxon>
        <taxon>Betaproteobacteria</taxon>
        <taxon>Burkholderiales</taxon>
        <taxon>Oxalobacteraceae</taxon>
        <taxon>Herbaspirillum</taxon>
    </lineage>
</organism>
<comment type="cofactor">
    <cofactor evidence="1">
        <name>thiamine diphosphate</name>
        <dbReference type="ChEBI" id="CHEBI:58937"/>
    </cofactor>
</comment>
<evidence type="ECO:0000256" key="1">
    <source>
        <dbReference type="ARBA" id="ARBA00001964"/>
    </source>
</evidence>
<evidence type="ECO:0000259" key="4">
    <source>
        <dbReference type="SMART" id="SM00861"/>
    </source>
</evidence>
<dbReference type="EMBL" id="CP008956">
    <property type="protein sequence ID" value="QJQ03376.1"/>
    <property type="molecule type" value="Genomic_DNA"/>
</dbReference>
<gene>
    <name evidence="5" type="ORF">C798_25015</name>
</gene>
<keyword evidence="3" id="KW-0786">Thiamine pyrophosphate</keyword>
<dbReference type="Gene3D" id="3.40.50.920">
    <property type="match status" value="1"/>
</dbReference>
<dbReference type="InterPro" id="IPR033248">
    <property type="entry name" value="Transketolase_C"/>
</dbReference>
<dbReference type="FunFam" id="3.40.50.970:FF:000129">
    <property type="entry name" value="Transketolase"/>
    <property type="match status" value="1"/>
</dbReference>